<gene>
    <name evidence="1" type="ORF">SAMN05421679_10674</name>
</gene>
<proteinExistence type="predicted"/>
<dbReference type="Proteomes" id="UP001158050">
    <property type="component" value="Unassembled WGS sequence"/>
</dbReference>
<sequence>MKHSFLTEEFYRFSYQAVAVLNKLIESKDNLVADRDMYSSGEFLFFEVYDNEKSREILSLLISDFDEYKKYNNENFASDESTEIGLCALQDIHLKYFTAEDEIMWDNENDCFELRCAIENDED</sequence>
<accession>A0ABY1R3W3</accession>
<protein>
    <submittedName>
        <fullName evidence="1">Uncharacterized protein</fullName>
    </submittedName>
</protein>
<keyword evidence="2" id="KW-1185">Reference proteome</keyword>
<dbReference type="EMBL" id="FXUO01000006">
    <property type="protein sequence ID" value="SMP94671.1"/>
    <property type="molecule type" value="Genomic_DNA"/>
</dbReference>
<organism evidence="1 2">
    <name type="scientific">Epilithonimonas pallida</name>
    <dbReference type="NCBI Taxonomy" id="373671"/>
    <lineage>
        <taxon>Bacteria</taxon>
        <taxon>Pseudomonadati</taxon>
        <taxon>Bacteroidota</taxon>
        <taxon>Flavobacteriia</taxon>
        <taxon>Flavobacteriales</taxon>
        <taxon>Weeksellaceae</taxon>
        <taxon>Chryseobacterium group</taxon>
        <taxon>Epilithonimonas</taxon>
    </lineage>
</organism>
<reference evidence="1 2" key="1">
    <citation type="submission" date="2017-05" db="EMBL/GenBank/DDBJ databases">
        <authorList>
            <person name="Varghese N."/>
            <person name="Submissions S."/>
        </authorList>
    </citation>
    <scope>NUCLEOTIDE SEQUENCE [LARGE SCALE GENOMIC DNA]</scope>
    <source>
        <strain evidence="1 2">DSM 18015</strain>
    </source>
</reference>
<evidence type="ECO:0000313" key="2">
    <source>
        <dbReference type="Proteomes" id="UP001158050"/>
    </source>
</evidence>
<comment type="caution">
    <text evidence="1">The sequence shown here is derived from an EMBL/GenBank/DDBJ whole genome shotgun (WGS) entry which is preliminary data.</text>
</comment>
<dbReference type="RefSeq" id="WP_283417260.1">
    <property type="nucleotide sequence ID" value="NZ_FXUO01000006.1"/>
</dbReference>
<name>A0ABY1R3W3_9FLAO</name>
<evidence type="ECO:0000313" key="1">
    <source>
        <dbReference type="EMBL" id="SMP94671.1"/>
    </source>
</evidence>